<dbReference type="GeneID" id="113404181"/>
<dbReference type="AlphaFoldDB" id="A0A8B8IUG2"/>
<keyword evidence="8" id="KW-1133">Transmembrane helix</keyword>
<evidence type="ECO:0000256" key="3">
    <source>
        <dbReference type="ARBA" id="ARBA00023015"/>
    </source>
</evidence>
<feature type="domain" description="TAFII55 protein conserved region" evidence="9">
    <location>
        <begin position="15"/>
        <end position="176"/>
    </location>
</feature>
<dbReference type="InterPro" id="IPR006751">
    <property type="entry name" value="TAFII55_prot_cons_reg"/>
</dbReference>
<dbReference type="OrthoDB" id="153872at2759"/>
<organism evidence="10 11">
    <name type="scientific">Vanessa tameamea</name>
    <name type="common">Kamehameha butterfly</name>
    <dbReference type="NCBI Taxonomy" id="334116"/>
    <lineage>
        <taxon>Eukaryota</taxon>
        <taxon>Metazoa</taxon>
        <taxon>Ecdysozoa</taxon>
        <taxon>Arthropoda</taxon>
        <taxon>Hexapoda</taxon>
        <taxon>Insecta</taxon>
        <taxon>Pterygota</taxon>
        <taxon>Neoptera</taxon>
        <taxon>Endopterygota</taxon>
        <taxon>Lepidoptera</taxon>
        <taxon>Glossata</taxon>
        <taxon>Ditrysia</taxon>
        <taxon>Papilionoidea</taxon>
        <taxon>Nymphalidae</taxon>
        <taxon>Nymphalinae</taxon>
        <taxon>Vanessa</taxon>
    </lineage>
</organism>
<accession>A0A8B8IUG2</accession>
<gene>
    <name evidence="11" type="primary">LOC113404181</name>
</gene>
<evidence type="ECO:0000313" key="11">
    <source>
        <dbReference type="RefSeq" id="XP_026500788.1"/>
    </source>
</evidence>
<dbReference type="InterPro" id="IPR037817">
    <property type="entry name" value="TAF7"/>
</dbReference>
<keyword evidence="3" id="KW-0805">Transcription regulation</keyword>
<dbReference type="Pfam" id="PF04658">
    <property type="entry name" value="TAFII55_N"/>
    <property type="match status" value="1"/>
</dbReference>
<evidence type="ECO:0000256" key="2">
    <source>
        <dbReference type="ARBA" id="ARBA00009368"/>
    </source>
</evidence>
<evidence type="ECO:0000256" key="7">
    <source>
        <dbReference type="SAM" id="MobiDB-lite"/>
    </source>
</evidence>
<name>A0A8B8IUG2_VANTA</name>
<feature type="region of interest" description="Disordered" evidence="7">
    <location>
        <begin position="343"/>
        <end position="388"/>
    </location>
</feature>
<dbReference type="GO" id="GO:0005669">
    <property type="term" value="C:transcription factor TFIID complex"/>
    <property type="evidence" value="ECO:0007669"/>
    <property type="project" value="InterPro"/>
</dbReference>
<dbReference type="RefSeq" id="XP_026500788.1">
    <property type="nucleotide sequence ID" value="XM_026645003.2"/>
</dbReference>
<keyword evidence="6" id="KW-0175">Coiled coil</keyword>
<dbReference type="Proteomes" id="UP001652626">
    <property type="component" value="Chromosome Z"/>
</dbReference>
<evidence type="ECO:0000256" key="1">
    <source>
        <dbReference type="ARBA" id="ARBA00004123"/>
    </source>
</evidence>
<evidence type="ECO:0000259" key="9">
    <source>
        <dbReference type="SMART" id="SM01370"/>
    </source>
</evidence>
<keyword evidence="8" id="KW-0472">Membrane</keyword>
<dbReference type="PANTHER" id="PTHR12228">
    <property type="entry name" value="TRANSCRIPTION INITIATION FACTOR TFIID 55 KD SUBUNIT-RELATED"/>
    <property type="match status" value="1"/>
</dbReference>
<keyword evidence="5" id="KW-0539">Nucleus</keyword>
<evidence type="ECO:0000256" key="4">
    <source>
        <dbReference type="ARBA" id="ARBA00023163"/>
    </source>
</evidence>
<evidence type="ECO:0000256" key="8">
    <source>
        <dbReference type="SAM" id="Phobius"/>
    </source>
</evidence>
<keyword evidence="10" id="KW-1185">Reference proteome</keyword>
<evidence type="ECO:0000313" key="10">
    <source>
        <dbReference type="Proteomes" id="UP001652626"/>
    </source>
</evidence>
<feature type="coiled-coil region" evidence="6">
    <location>
        <begin position="390"/>
        <end position="424"/>
    </location>
</feature>
<protein>
    <submittedName>
        <fullName evidence="11">Transcription initiation factor TFIID subunit 7-like</fullName>
    </submittedName>
</protein>
<sequence>MNRDKNKKVEVMAELESQFILRLPEEPSKALRELLKTGDNIKNRLTIQIENDMRHGEVRFDHWLMHAKIFDLPTITESLKTIDNKSFYKTADICQMMICKEEADQTPSEEESPTKNKKKDPYKVDKKFLWPHGITPPTKNVRKRRFRKTLKKKYVEAPEIEKEVKRLLRTDNEAVSVTWEVIKEDDEQLLKQETVTPAPTQKPEKKTKAMKKAEKQAAAAAAAAAATAAASAAAAAAAAAVAVKTTPVTSTITSAVSSTTTSATPNEAATTTADISNTESSNVVDIFGGALSDSDIEDGNINVELEDSHLTAFDSRLSDNCSMPGLGDIHKRDNYPIEFESQMFQSSHSGHGKKKSNKSRTSTPATSTITRSGGLSSEEDGDYHSRDMSKDNMTFRIEQLRTELEELKQRRQRTQHEIAGMENLALRQRFQDILHTLNQDVMYKEMEYQGLITLQNSEDI</sequence>
<comment type="subcellular location">
    <subcellularLocation>
        <location evidence="1">Nucleus</location>
    </subcellularLocation>
</comment>
<comment type="similarity">
    <text evidence="2">Belongs to the TAF7 family.</text>
</comment>
<dbReference type="PANTHER" id="PTHR12228:SF0">
    <property type="entry name" value="TATA-BOX BINDING PROTEIN ASSOCIATED FACTOR 7"/>
    <property type="match status" value="1"/>
</dbReference>
<keyword evidence="8" id="KW-0812">Transmembrane</keyword>
<keyword evidence="4" id="KW-0804">Transcription</keyword>
<dbReference type="GO" id="GO:0051123">
    <property type="term" value="P:RNA polymerase II preinitiation complex assembly"/>
    <property type="evidence" value="ECO:0007669"/>
    <property type="project" value="TreeGrafter"/>
</dbReference>
<evidence type="ECO:0000256" key="5">
    <source>
        <dbReference type="ARBA" id="ARBA00023242"/>
    </source>
</evidence>
<dbReference type="SMART" id="SM01370">
    <property type="entry name" value="TAFII55_N"/>
    <property type="match status" value="1"/>
</dbReference>
<evidence type="ECO:0000256" key="6">
    <source>
        <dbReference type="SAM" id="Coils"/>
    </source>
</evidence>
<proteinExistence type="inferred from homology"/>
<feature type="compositionally biased region" description="Polar residues" evidence="7">
    <location>
        <begin position="360"/>
        <end position="375"/>
    </location>
</feature>
<dbReference type="CDD" id="cd08047">
    <property type="entry name" value="TAF7"/>
    <property type="match status" value="1"/>
</dbReference>
<dbReference type="GO" id="GO:0016251">
    <property type="term" value="F:RNA polymerase II general transcription initiation factor activity"/>
    <property type="evidence" value="ECO:0007669"/>
    <property type="project" value="TreeGrafter"/>
</dbReference>
<dbReference type="OMA" id="HWLMHAK"/>
<feature type="transmembrane region" description="Helical" evidence="8">
    <location>
        <begin position="217"/>
        <end position="243"/>
    </location>
</feature>
<reference evidence="11" key="1">
    <citation type="submission" date="2025-08" db="UniProtKB">
        <authorList>
            <consortium name="RefSeq"/>
        </authorList>
    </citation>
    <scope>IDENTIFICATION</scope>
    <source>
        <tissue evidence="11">Whole body</tissue>
    </source>
</reference>